<feature type="domain" description="DUF3108" evidence="1">
    <location>
        <begin position="40"/>
        <end position="237"/>
    </location>
</feature>
<dbReference type="Pfam" id="PF21347">
    <property type="entry name" value="DUF3108_like"/>
    <property type="match status" value="1"/>
</dbReference>
<evidence type="ECO:0000313" key="2">
    <source>
        <dbReference type="EMBL" id="MBW3364324.1"/>
    </source>
</evidence>
<dbReference type="RefSeq" id="WP_199108827.1">
    <property type="nucleotide sequence ID" value="NZ_JAHWXQ010000001.1"/>
</dbReference>
<name>A0ABS6X8K8_9BACT</name>
<protein>
    <recommendedName>
        <fullName evidence="1">DUF3108 domain-containing protein</fullName>
    </recommendedName>
</protein>
<dbReference type="Proteomes" id="UP000774935">
    <property type="component" value="Unassembled WGS sequence"/>
</dbReference>
<dbReference type="Gene3D" id="2.40.360.20">
    <property type="match status" value="1"/>
</dbReference>
<dbReference type="InterPro" id="IPR049279">
    <property type="entry name" value="DUF3108-like"/>
</dbReference>
<organism evidence="2 3">
    <name type="scientific">Pontibacter populi</name>
    <dbReference type="NCBI Taxonomy" id="890055"/>
    <lineage>
        <taxon>Bacteria</taxon>
        <taxon>Pseudomonadati</taxon>
        <taxon>Bacteroidota</taxon>
        <taxon>Cytophagia</taxon>
        <taxon>Cytophagales</taxon>
        <taxon>Hymenobacteraceae</taxon>
        <taxon>Pontibacter</taxon>
    </lineage>
</organism>
<proteinExistence type="predicted"/>
<gene>
    <name evidence="2" type="ORF">KYK27_04675</name>
</gene>
<evidence type="ECO:0000313" key="3">
    <source>
        <dbReference type="Proteomes" id="UP000774935"/>
    </source>
</evidence>
<reference evidence="2 3" key="1">
    <citation type="submission" date="2021-07" db="EMBL/GenBank/DDBJ databases">
        <authorList>
            <person name="Kim M.K."/>
        </authorList>
    </citation>
    <scope>NUCLEOTIDE SEQUENCE [LARGE SCALE GENOMIC DNA]</scope>
    <source>
        <strain evidence="2 3">HLY7-15</strain>
    </source>
</reference>
<evidence type="ECO:0000259" key="1">
    <source>
        <dbReference type="Pfam" id="PF21347"/>
    </source>
</evidence>
<sequence>MKNKIFSFLFVFIVATIVSVPVRVLAQDCSGYYMLHNNAEYELANYDKKDKLTGRVQYKVTSVNSSPTKTEATLHSKVFDEKGELATESDYTVTCQNGSILVDIRSMMDPEMFAAYQNMDVKMHGDHLNYPLMLTTGQKLDDGTFTIDVLDKQSGQALTSIVMNITERTVGDKESIHVPAGAYSAFKINQDMEMQTRAMGMNMPATRLQTVEYFVPGVGMVRSEAYKNGKLQSYTVLNKIVK</sequence>
<dbReference type="EMBL" id="JAHWXQ010000001">
    <property type="protein sequence ID" value="MBW3364324.1"/>
    <property type="molecule type" value="Genomic_DNA"/>
</dbReference>
<accession>A0ABS6X8K8</accession>
<keyword evidence="3" id="KW-1185">Reference proteome</keyword>
<comment type="caution">
    <text evidence="2">The sequence shown here is derived from an EMBL/GenBank/DDBJ whole genome shotgun (WGS) entry which is preliminary data.</text>
</comment>